<comment type="caution">
    <text evidence="5">The sequence shown here is derived from an EMBL/GenBank/DDBJ whole genome shotgun (WGS) entry which is preliminary data.</text>
</comment>
<dbReference type="PANTHER" id="PTHR30146:SF144">
    <property type="entry name" value="LACI-FAMILY TRANSCRIPTION REGULATOR"/>
    <property type="match status" value="1"/>
</dbReference>
<evidence type="ECO:0000313" key="6">
    <source>
        <dbReference type="Proteomes" id="UP001145087"/>
    </source>
</evidence>
<accession>A0A9X3F5N4</accession>
<proteinExistence type="predicted"/>
<dbReference type="PANTHER" id="PTHR30146">
    <property type="entry name" value="LACI-RELATED TRANSCRIPTIONAL REPRESSOR"/>
    <property type="match status" value="1"/>
</dbReference>
<dbReference type="SUPFAM" id="SSF53822">
    <property type="entry name" value="Periplasmic binding protein-like I"/>
    <property type="match status" value="1"/>
</dbReference>
<evidence type="ECO:0000259" key="4">
    <source>
        <dbReference type="PROSITE" id="PS50932"/>
    </source>
</evidence>
<dbReference type="InterPro" id="IPR025997">
    <property type="entry name" value="SBP_2_dom"/>
</dbReference>
<dbReference type="InterPro" id="IPR000843">
    <property type="entry name" value="HTH_LacI"/>
</dbReference>
<dbReference type="Pfam" id="PF13407">
    <property type="entry name" value="Peripla_BP_4"/>
    <property type="match status" value="1"/>
</dbReference>
<gene>
    <name evidence="5" type="ORF">OU798_03610</name>
</gene>
<name>A0A9X3F5N4_9BACT</name>
<dbReference type="AlphaFoldDB" id="A0A9X3F5N4"/>
<dbReference type="GO" id="GO:0000976">
    <property type="term" value="F:transcription cis-regulatory region binding"/>
    <property type="evidence" value="ECO:0007669"/>
    <property type="project" value="TreeGrafter"/>
</dbReference>
<organism evidence="5 6">
    <name type="scientific">Draconibacterium aestuarii</name>
    <dbReference type="NCBI Taxonomy" id="2998507"/>
    <lineage>
        <taxon>Bacteria</taxon>
        <taxon>Pseudomonadati</taxon>
        <taxon>Bacteroidota</taxon>
        <taxon>Bacteroidia</taxon>
        <taxon>Marinilabiliales</taxon>
        <taxon>Prolixibacteraceae</taxon>
        <taxon>Draconibacterium</taxon>
    </lineage>
</organism>
<keyword evidence="1" id="KW-0805">Transcription regulation</keyword>
<dbReference type="Gene3D" id="1.10.260.40">
    <property type="entry name" value="lambda repressor-like DNA-binding domains"/>
    <property type="match status" value="1"/>
</dbReference>
<dbReference type="SUPFAM" id="SSF47413">
    <property type="entry name" value="lambda repressor-like DNA-binding domains"/>
    <property type="match status" value="1"/>
</dbReference>
<dbReference type="EMBL" id="JAPOHD010000007">
    <property type="protein sequence ID" value="MCY1719411.1"/>
    <property type="molecule type" value="Genomic_DNA"/>
</dbReference>
<dbReference type="PROSITE" id="PS50932">
    <property type="entry name" value="HTH_LACI_2"/>
    <property type="match status" value="1"/>
</dbReference>
<feature type="domain" description="HTH lacI-type" evidence="4">
    <location>
        <begin position="7"/>
        <end position="61"/>
    </location>
</feature>
<dbReference type="SMART" id="SM00354">
    <property type="entry name" value="HTH_LACI"/>
    <property type="match status" value="1"/>
</dbReference>
<keyword evidence="2" id="KW-0238">DNA-binding</keyword>
<dbReference type="Gene3D" id="3.40.50.2300">
    <property type="match status" value="2"/>
</dbReference>
<dbReference type="PROSITE" id="PS00356">
    <property type="entry name" value="HTH_LACI_1"/>
    <property type="match status" value="1"/>
</dbReference>
<dbReference type="GO" id="GO:0003700">
    <property type="term" value="F:DNA-binding transcription factor activity"/>
    <property type="evidence" value="ECO:0007669"/>
    <property type="project" value="TreeGrafter"/>
</dbReference>
<keyword evidence="6" id="KW-1185">Reference proteome</keyword>
<keyword evidence="3" id="KW-0804">Transcription</keyword>
<evidence type="ECO:0000313" key="5">
    <source>
        <dbReference type="EMBL" id="MCY1719411.1"/>
    </source>
</evidence>
<reference evidence="5" key="1">
    <citation type="submission" date="2022-11" db="EMBL/GenBank/DDBJ databases">
        <title>Marilongibacter aestuarii gen. nov., sp. nov., isolated from tidal flat sediment.</title>
        <authorList>
            <person name="Jiayan W."/>
        </authorList>
    </citation>
    <scope>NUCLEOTIDE SEQUENCE</scope>
    <source>
        <strain evidence="5">Z1-6</strain>
    </source>
</reference>
<evidence type="ECO:0000256" key="2">
    <source>
        <dbReference type="ARBA" id="ARBA00023125"/>
    </source>
</evidence>
<dbReference type="InterPro" id="IPR010982">
    <property type="entry name" value="Lambda_DNA-bd_dom_sf"/>
</dbReference>
<dbReference type="CDD" id="cd01392">
    <property type="entry name" value="HTH_LacI"/>
    <property type="match status" value="1"/>
</dbReference>
<dbReference type="InterPro" id="IPR028082">
    <property type="entry name" value="Peripla_BP_I"/>
</dbReference>
<protein>
    <submittedName>
        <fullName evidence="5">Substrate-binding domain-containing protein</fullName>
    </submittedName>
</protein>
<dbReference type="Proteomes" id="UP001145087">
    <property type="component" value="Unassembled WGS sequence"/>
</dbReference>
<dbReference type="Pfam" id="PF00356">
    <property type="entry name" value="LacI"/>
    <property type="match status" value="1"/>
</dbReference>
<evidence type="ECO:0000256" key="1">
    <source>
        <dbReference type="ARBA" id="ARBA00023015"/>
    </source>
</evidence>
<evidence type="ECO:0000256" key="3">
    <source>
        <dbReference type="ARBA" id="ARBA00023163"/>
    </source>
</evidence>
<sequence>MNQKKKVTIQDVARLASVSAGTVDRIIHNRGKVSPGKKQKVEDAIKQLGFKANLLARTLALGTQHSIACLIPAVASTSRYWDIPKKGILQACKTYKDFGIEVELFHYDLFNVASFKEQCVKIVANNPAGVILAPLFVNESKSFLTELQKRNIPVVLIDADIPDTEHMAYVGPDVERSGYIAGKLMKSLLSDEGELLTLNVAKGELNAPALKRIDKGFAEFFSANKLNHKFKIQKLIIHMAKEEEVFRELTKFYIKNPTIKGVFVTNSMAHMVSNFHLQHDLDIKVIGFDLVEENIKHIKKGGIDYIISQSPMQQGFRAVQHLFEFFIYKKEPIKKQYVPLDIIVKENVDYYIDFH</sequence>
<dbReference type="RefSeq" id="WP_343331748.1">
    <property type="nucleotide sequence ID" value="NZ_JAPOHD010000007.1"/>
</dbReference>